<dbReference type="GO" id="GO:0071897">
    <property type="term" value="P:DNA biosynthetic process"/>
    <property type="evidence" value="ECO:0007669"/>
    <property type="project" value="InterPro"/>
</dbReference>
<dbReference type="CDD" id="cd07968">
    <property type="entry name" value="OBF_DNA_ligase_IV"/>
    <property type="match status" value="1"/>
</dbReference>
<dbReference type="Pfam" id="PF01068">
    <property type="entry name" value="DNA_ligase_A_M"/>
    <property type="match status" value="1"/>
</dbReference>
<feature type="transmembrane region" description="Helical" evidence="20">
    <location>
        <begin position="856"/>
        <end position="877"/>
    </location>
</feature>
<evidence type="ECO:0000256" key="9">
    <source>
        <dbReference type="ARBA" id="ARBA00022741"/>
    </source>
</evidence>
<evidence type="ECO:0000256" key="15">
    <source>
        <dbReference type="ARBA" id="ARBA00023242"/>
    </source>
</evidence>
<dbReference type="SMART" id="SM00292">
    <property type="entry name" value="BRCT"/>
    <property type="match status" value="1"/>
</dbReference>
<dbReference type="InterPro" id="IPR012340">
    <property type="entry name" value="NA-bd_OB-fold"/>
</dbReference>
<dbReference type="InterPro" id="IPR012308">
    <property type="entry name" value="DNA_ligase_ATP-dep_N"/>
</dbReference>
<dbReference type="PANTHER" id="PTHR45997:SF1">
    <property type="entry name" value="DNA LIGASE 4"/>
    <property type="match status" value="1"/>
</dbReference>
<keyword evidence="9" id="KW-0547">Nucleotide-binding</keyword>
<dbReference type="NCBIfam" id="TIGR00574">
    <property type="entry name" value="dnl1"/>
    <property type="match status" value="1"/>
</dbReference>
<dbReference type="GO" id="GO:0046872">
    <property type="term" value="F:metal ion binding"/>
    <property type="evidence" value="ECO:0007669"/>
    <property type="project" value="UniProtKB-KW"/>
</dbReference>
<dbReference type="SUPFAM" id="SSF56091">
    <property type="entry name" value="DNA ligase/mRNA capping enzyme, catalytic domain"/>
    <property type="match status" value="1"/>
</dbReference>
<evidence type="ECO:0000256" key="10">
    <source>
        <dbReference type="ARBA" id="ARBA00022763"/>
    </source>
</evidence>
<keyword evidence="24" id="KW-1185">Reference proteome</keyword>
<dbReference type="Pfam" id="PF11411">
    <property type="entry name" value="DNA_ligase_IV"/>
    <property type="match status" value="1"/>
</dbReference>
<evidence type="ECO:0000313" key="24">
    <source>
        <dbReference type="Proteomes" id="UP000325440"/>
    </source>
</evidence>
<dbReference type="PROSITE" id="PS00333">
    <property type="entry name" value="DNA_LIGASE_A2"/>
    <property type="match status" value="1"/>
</dbReference>
<dbReference type="GO" id="GO:0003677">
    <property type="term" value="F:DNA binding"/>
    <property type="evidence" value="ECO:0007669"/>
    <property type="project" value="InterPro"/>
</dbReference>
<dbReference type="Gene3D" id="1.10.3260.10">
    <property type="entry name" value="DNA ligase, ATP-dependent, N-terminal domain"/>
    <property type="match status" value="1"/>
</dbReference>
<dbReference type="Pfam" id="PF04679">
    <property type="entry name" value="DNA_ligase_A_C"/>
    <property type="match status" value="1"/>
</dbReference>
<dbReference type="Gene3D" id="3.30.470.30">
    <property type="entry name" value="DNA ligase/mRNA capping enzyme"/>
    <property type="match status" value="1"/>
</dbReference>
<keyword evidence="20" id="KW-1133">Transmembrane helix</keyword>
<keyword evidence="15" id="KW-0539">Nucleus</keyword>
<sequence length="910" mass="104775">MATSIGKLSKKVPFKLFCHVCEDICNAKTERKITILEKFISKCRGSIENSDNLDIDDTFYPALRLLLPASDKQRGAYGVKETALAKLYIKILCLAKDSPDAQRLLNFKVPKATGPIAGDFAETVYWVIRSRFEEDGSMTIADVNQLLDKIAMKHANNESREVEQILQLMLLKFSSNEQKWLIRLLLKDMHLGISHVKILNAYHPDAGQLYDVCNDLNKVCKMLNNPTVVLHEICVNLFEPFSPMLSQRCDVTDVNKVIKSQNDMFFVDVKLDGERFQLHWDKEKNKFKYFSRKGNDYTDTYGCTDGHGVLSPILAKQFSPNVINCILDGEMMCYNTKYKTFSSKAMNIDVKKLRVGNLHQPCFCVFDILFYNNQVLTNQPLEKRLDILNTLFVPLEGIFIHVTRHTASKNELMNCLEDAIDNREEGILVKDPLSVYKPNSRNAGWYKIKPEYTEGALIDLDLLIIGGYYGEGKRRGDVSHFLMGLLKKDDESIKCTAISRVSSGFSTEELAELSRKLKPHWKIVYPGVMPPNIEWDKEKPDLWIEPELSVILQVKATEIMTSRTFKNKITLRFPRIERARYDKLWSDGLTVEEFETILEKTHGKLYTSDGIDINSSSKTKKARMAPTVGIQFQAPNLSDIIQINNMFEDKEFCVISDCETMTKGEIEKKIHEYGGQVVQNPGDDTFCVLANNIKHIRAHAIKLSGKHSIIDTKWILSCFADNEFLNWTPENVLFLSKEHQLLMDANFDQYGDSYTELTTVDGLRRVMNRVELDDDLVNTEVDTFLEFQKELFDKEQCFKVFEKCQVYFDDLNLENLPVRNFHTNSVLEMLIFKFNGGTVCKNIDNNTTHVVIHSRYLFIIYVNCVLCLNNVIILFCFSSQNNILKYQTMNRDRTEKFEIVDENWISQQIK</sequence>
<dbReference type="CDD" id="cd07903">
    <property type="entry name" value="Adenylation_DNA_ligase_IV"/>
    <property type="match status" value="1"/>
</dbReference>
<keyword evidence="20" id="KW-0812">Transmembrane</keyword>
<dbReference type="GO" id="GO:0005958">
    <property type="term" value="C:DNA-dependent protein kinase-DNA ligase 4 complex"/>
    <property type="evidence" value="ECO:0007669"/>
    <property type="project" value="TreeGrafter"/>
</dbReference>
<evidence type="ECO:0000256" key="14">
    <source>
        <dbReference type="ARBA" id="ARBA00023204"/>
    </source>
</evidence>
<evidence type="ECO:0000256" key="18">
    <source>
        <dbReference type="ARBA" id="ARBA00034003"/>
    </source>
</evidence>
<dbReference type="InterPro" id="IPR036420">
    <property type="entry name" value="BRCT_dom_sf"/>
</dbReference>
<comment type="subcellular location">
    <subcellularLocation>
        <location evidence="2">Nucleus</location>
    </subcellularLocation>
</comment>
<dbReference type="EC" id="6.5.1.1" evidence="4"/>
<dbReference type="Pfam" id="PF04675">
    <property type="entry name" value="DNA_ligase_A_N"/>
    <property type="match status" value="1"/>
</dbReference>
<dbReference type="GO" id="GO:0003910">
    <property type="term" value="F:DNA ligase (ATP) activity"/>
    <property type="evidence" value="ECO:0007669"/>
    <property type="project" value="UniProtKB-EC"/>
</dbReference>
<organism evidence="23 24">
    <name type="scientific">Cinara cedri</name>
    <dbReference type="NCBI Taxonomy" id="506608"/>
    <lineage>
        <taxon>Eukaryota</taxon>
        <taxon>Metazoa</taxon>
        <taxon>Ecdysozoa</taxon>
        <taxon>Arthropoda</taxon>
        <taxon>Hexapoda</taxon>
        <taxon>Insecta</taxon>
        <taxon>Pterygota</taxon>
        <taxon>Neoptera</taxon>
        <taxon>Paraneoptera</taxon>
        <taxon>Hemiptera</taxon>
        <taxon>Sternorrhyncha</taxon>
        <taxon>Aphidomorpha</taxon>
        <taxon>Aphidoidea</taxon>
        <taxon>Aphididae</taxon>
        <taxon>Lachninae</taxon>
        <taxon>Cinara</taxon>
    </lineage>
</organism>
<reference evidence="23 24" key="1">
    <citation type="submission" date="2019-08" db="EMBL/GenBank/DDBJ databases">
        <authorList>
            <person name="Alioto T."/>
            <person name="Alioto T."/>
            <person name="Gomez Garrido J."/>
        </authorList>
    </citation>
    <scope>NUCLEOTIDE SEQUENCE [LARGE SCALE GENOMIC DNA]</scope>
</reference>
<dbReference type="SUPFAM" id="SSF52113">
    <property type="entry name" value="BRCT domain"/>
    <property type="match status" value="1"/>
</dbReference>
<dbReference type="InterPro" id="IPR012309">
    <property type="entry name" value="DNA_ligase_ATP-dep_C"/>
</dbReference>
<dbReference type="InterPro" id="IPR036599">
    <property type="entry name" value="DNA_ligase_N_sf"/>
</dbReference>
<dbReference type="GO" id="GO:0032807">
    <property type="term" value="C:DNA ligase IV complex"/>
    <property type="evidence" value="ECO:0007669"/>
    <property type="project" value="TreeGrafter"/>
</dbReference>
<dbReference type="AlphaFoldDB" id="A0A5E4MD24"/>
<evidence type="ECO:0000256" key="6">
    <source>
        <dbReference type="ARBA" id="ARBA00022598"/>
    </source>
</evidence>
<keyword evidence="12" id="KW-0460">Magnesium</keyword>
<dbReference type="Gene3D" id="3.40.50.10190">
    <property type="entry name" value="BRCT domain"/>
    <property type="match status" value="2"/>
</dbReference>
<evidence type="ECO:0000256" key="12">
    <source>
        <dbReference type="ARBA" id="ARBA00022842"/>
    </source>
</evidence>
<feature type="domain" description="BRCT" evidence="22">
    <location>
        <begin position="836"/>
        <end position="910"/>
    </location>
</feature>
<evidence type="ECO:0000256" key="5">
    <source>
        <dbReference type="ARBA" id="ARBA00022073"/>
    </source>
</evidence>
<accession>A0A5E4MD24</accession>
<dbReference type="Gene3D" id="2.40.50.140">
    <property type="entry name" value="Nucleic acid-binding proteins"/>
    <property type="match status" value="1"/>
</dbReference>
<evidence type="ECO:0000259" key="21">
    <source>
        <dbReference type="PROSITE" id="PS50160"/>
    </source>
</evidence>
<dbReference type="EMBL" id="CABPRJ010000503">
    <property type="protein sequence ID" value="VVC30004.1"/>
    <property type="molecule type" value="Genomic_DNA"/>
</dbReference>
<dbReference type="InterPro" id="IPR000977">
    <property type="entry name" value="DNA_ligase_ATP-dep"/>
</dbReference>
<name>A0A5E4MD24_9HEMI</name>
<evidence type="ECO:0000256" key="17">
    <source>
        <dbReference type="ARBA" id="ARBA00031942"/>
    </source>
</evidence>
<keyword evidence="10" id="KW-0227">DNA damage</keyword>
<evidence type="ECO:0000256" key="16">
    <source>
        <dbReference type="ARBA" id="ARBA00030676"/>
    </source>
</evidence>
<keyword evidence="14" id="KW-0234">DNA repair</keyword>
<comment type="cofactor">
    <cofactor evidence="1">
        <name>Mg(2+)</name>
        <dbReference type="ChEBI" id="CHEBI:18420"/>
    </cofactor>
</comment>
<keyword evidence="6 23" id="KW-0436">Ligase</keyword>
<evidence type="ECO:0000256" key="4">
    <source>
        <dbReference type="ARBA" id="ARBA00012727"/>
    </source>
</evidence>
<keyword evidence="8" id="KW-0677">Repeat</keyword>
<evidence type="ECO:0000256" key="19">
    <source>
        <dbReference type="RuleBase" id="RU004196"/>
    </source>
</evidence>
<dbReference type="InterPro" id="IPR001357">
    <property type="entry name" value="BRCT_dom"/>
</dbReference>
<protein>
    <recommendedName>
        <fullName evidence="5">DNA ligase 4</fullName>
        <ecNumber evidence="4">6.5.1.1</ecNumber>
    </recommendedName>
    <alternativeName>
        <fullName evidence="17">DNA ligase IV</fullName>
    </alternativeName>
    <alternativeName>
        <fullName evidence="16">Polydeoxyribonucleotide synthase [ATP] 4</fullName>
    </alternativeName>
</protein>
<evidence type="ECO:0000256" key="3">
    <source>
        <dbReference type="ARBA" id="ARBA00007572"/>
    </source>
</evidence>
<dbReference type="InterPro" id="IPR044125">
    <property type="entry name" value="Adenylation_DNA_ligase_IV"/>
</dbReference>
<feature type="domain" description="ATP-dependent DNA ligase family profile" evidence="21">
    <location>
        <begin position="360"/>
        <end position="487"/>
    </location>
</feature>
<evidence type="ECO:0000259" key="22">
    <source>
        <dbReference type="PROSITE" id="PS50172"/>
    </source>
</evidence>
<dbReference type="InterPro" id="IPR012310">
    <property type="entry name" value="DNA_ligase_ATP-dep_cent"/>
</dbReference>
<evidence type="ECO:0000256" key="7">
    <source>
        <dbReference type="ARBA" id="ARBA00022723"/>
    </source>
</evidence>
<dbReference type="SUPFAM" id="SSF117018">
    <property type="entry name" value="ATP-dependent DNA ligase DNA-binding domain"/>
    <property type="match status" value="1"/>
</dbReference>
<dbReference type="GO" id="GO:0006310">
    <property type="term" value="P:DNA recombination"/>
    <property type="evidence" value="ECO:0007669"/>
    <property type="project" value="UniProtKB-KW"/>
</dbReference>
<dbReference type="OrthoDB" id="151490at2759"/>
<dbReference type="InterPro" id="IPR029710">
    <property type="entry name" value="LIG4"/>
</dbReference>
<dbReference type="Proteomes" id="UP000325440">
    <property type="component" value="Unassembled WGS sequence"/>
</dbReference>
<comment type="similarity">
    <text evidence="3 19">Belongs to the ATP-dependent DNA ligase family.</text>
</comment>
<dbReference type="GO" id="GO:0005524">
    <property type="term" value="F:ATP binding"/>
    <property type="evidence" value="ECO:0007669"/>
    <property type="project" value="UniProtKB-KW"/>
</dbReference>
<keyword evidence="20" id="KW-0472">Membrane</keyword>
<keyword evidence="11" id="KW-0067">ATP-binding</keyword>
<dbReference type="GO" id="GO:0006297">
    <property type="term" value="P:nucleotide-excision repair, DNA gap filling"/>
    <property type="evidence" value="ECO:0007669"/>
    <property type="project" value="TreeGrafter"/>
</dbReference>
<evidence type="ECO:0000256" key="2">
    <source>
        <dbReference type="ARBA" id="ARBA00004123"/>
    </source>
</evidence>
<evidence type="ECO:0000256" key="13">
    <source>
        <dbReference type="ARBA" id="ARBA00023172"/>
    </source>
</evidence>
<evidence type="ECO:0000313" key="23">
    <source>
        <dbReference type="EMBL" id="VVC30004.1"/>
    </source>
</evidence>
<keyword evidence="7" id="KW-0479">Metal-binding</keyword>
<dbReference type="PROSITE" id="PS50160">
    <property type="entry name" value="DNA_LIGASE_A3"/>
    <property type="match status" value="1"/>
</dbReference>
<evidence type="ECO:0000256" key="8">
    <source>
        <dbReference type="ARBA" id="ARBA00022737"/>
    </source>
</evidence>
<dbReference type="Pfam" id="PF00533">
    <property type="entry name" value="BRCT"/>
    <property type="match status" value="1"/>
</dbReference>
<evidence type="ECO:0000256" key="11">
    <source>
        <dbReference type="ARBA" id="ARBA00022840"/>
    </source>
</evidence>
<evidence type="ECO:0000256" key="20">
    <source>
        <dbReference type="SAM" id="Phobius"/>
    </source>
</evidence>
<evidence type="ECO:0000256" key="1">
    <source>
        <dbReference type="ARBA" id="ARBA00001946"/>
    </source>
</evidence>
<keyword evidence="13" id="KW-0233">DNA recombination</keyword>
<dbReference type="PROSITE" id="PS50172">
    <property type="entry name" value="BRCT"/>
    <property type="match status" value="2"/>
</dbReference>
<gene>
    <name evidence="23" type="ORF">CINCED_3A019636</name>
</gene>
<feature type="domain" description="BRCT" evidence="22">
    <location>
        <begin position="642"/>
        <end position="732"/>
    </location>
</feature>
<dbReference type="InterPro" id="IPR016059">
    <property type="entry name" value="DNA_ligase_ATP-dep_CS"/>
</dbReference>
<comment type="catalytic activity">
    <reaction evidence="18">
        <text>ATP + (deoxyribonucleotide)n-3'-hydroxyl + 5'-phospho-(deoxyribonucleotide)m = (deoxyribonucleotide)n+m + AMP + diphosphate.</text>
        <dbReference type="EC" id="6.5.1.1"/>
    </reaction>
</comment>
<dbReference type="SUPFAM" id="SSF50249">
    <property type="entry name" value="Nucleic acid-binding proteins"/>
    <property type="match status" value="1"/>
</dbReference>
<proteinExistence type="inferred from homology"/>
<dbReference type="PANTHER" id="PTHR45997">
    <property type="entry name" value="DNA LIGASE 4"/>
    <property type="match status" value="1"/>
</dbReference>
<dbReference type="GO" id="GO:0006303">
    <property type="term" value="P:double-strand break repair via nonhomologous end joining"/>
    <property type="evidence" value="ECO:0007669"/>
    <property type="project" value="TreeGrafter"/>
</dbReference>
<dbReference type="InterPro" id="IPR021536">
    <property type="entry name" value="DNA_ligase_IV_dom"/>
</dbReference>